<evidence type="ECO:0000256" key="9">
    <source>
        <dbReference type="ARBA" id="ARBA00023237"/>
    </source>
</evidence>
<evidence type="ECO:0000259" key="13">
    <source>
        <dbReference type="Pfam" id="PF00593"/>
    </source>
</evidence>
<keyword evidence="9 10" id="KW-0998">Cell outer membrane</keyword>
<dbReference type="InterPro" id="IPR037066">
    <property type="entry name" value="Plug_dom_sf"/>
</dbReference>
<keyword evidence="5 12" id="KW-0732">Signal</keyword>
<evidence type="ECO:0000256" key="7">
    <source>
        <dbReference type="ARBA" id="ARBA00023136"/>
    </source>
</evidence>
<dbReference type="Gene3D" id="2.40.170.20">
    <property type="entry name" value="TonB-dependent receptor, beta-barrel domain"/>
    <property type="match status" value="1"/>
</dbReference>
<feature type="chain" id="PRO_5002580613" evidence="12">
    <location>
        <begin position="21"/>
        <end position="681"/>
    </location>
</feature>
<evidence type="ECO:0000256" key="4">
    <source>
        <dbReference type="ARBA" id="ARBA00022692"/>
    </source>
</evidence>
<feature type="domain" description="TonB-dependent receptor plug" evidence="14">
    <location>
        <begin position="60"/>
        <end position="167"/>
    </location>
</feature>
<dbReference type="EMBL" id="LBHB01000002">
    <property type="protein sequence ID" value="KLE34656.1"/>
    <property type="molecule type" value="Genomic_DNA"/>
</dbReference>
<evidence type="ECO:0000313" key="16">
    <source>
        <dbReference type="Proteomes" id="UP000053464"/>
    </source>
</evidence>
<dbReference type="PANTHER" id="PTHR30069">
    <property type="entry name" value="TONB-DEPENDENT OUTER MEMBRANE RECEPTOR"/>
    <property type="match status" value="1"/>
</dbReference>
<evidence type="ECO:0000256" key="12">
    <source>
        <dbReference type="SAM" id="SignalP"/>
    </source>
</evidence>
<dbReference type="InterPro" id="IPR039426">
    <property type="entry name" value="TonB-dep_rcpt-like"/>
</dbReference>
<dbReference type="PANTHER" id="PTHR30069:SF29">
    <property type="entry name" value="HEMOGLOBIN AND HEMOGLOBIN-HAPTOGLOBIN-BINDING PROTEIN 1-RELATED"/>
    <property type="match status" value="1"/>
</dbReference>
<dbReference type="Gene3D" id="2.170.130.10">
    <property type="entry name" value="TonB-dependent receptor, plug domain"/>
    <property type="match status" value="1"/>
</dbReference>
<dbReference type="Proteomes" id="UP000053464">
    <property type="component" value="Unassembled WGS sequence"/>
</dbReference>
<evidence type="ECO:0000256" key="6">
    <source>
        <dbReference type="ARBA" id="ARBA00023077"/>
    </source>
</evidence>
<dbReference type="InterPro" id="IPR036942">
    <property type="entry name" value="Beta-barrel_TonB_sf"/>
</dbReference>
<evidence type="ECO:0000256" key="8">
    <source>
        <dbReference type="ARBA" id="ARBA00023170"/>
    </source>
</evidence>
<dbReference type="InterPro" id="IPR012910">
    <property type="entry name" value="Plug_dom"/>
</dbReference>
<dbReference type="GO" id="GO:0044718">
    <property type="term" value="P:siderophore transmembrane transport"/>
    <property type="evidence" value="ECO:0007669"/>
    <property type="project" value="TreeGrafter"/>
</dbReference>
<dbReference type="GO" id="GO:0009279">
    <property type="term" value="C:cell outer membrane"/>
    <property type="evidence" value="ECO:0007669"/>
    <property type="project" value="UniProtKB-SubCell"/>
</dbReference>
<evidence type="ECO:0000313" key="15">
    <source>
        <dbReference type="EMBL" id="KLE34656.1"/>
    </source>
</evidence>
<name>A0A0G9MVA7_9SPHN</name>
<evidence type="ECO:0000256" key="3">
    <source>
        <dbReference type="ARBA" id="ARBA00022452"/>
    </source>
</evidence>
<dbReference type="InterPro" id="IPR000531">
    <property type="entry name" value="Beta-barrel_TonB"/>
</dbReference>
<dbReference type="GO" id="GO:0015344">
    <property type="term" value="F:siderophore uptake transmembrane transporter activity"/>
    <property type="evidence" value="ECO:0007669"/>
    <property type="project" value="TreeGrafter"/>
</dbReference>
<dbReference type="RefSeq" id="WP_047004303.1">
    <property type="nucleotide sequence ID" value="NZ_LBHB01000002.1"/>
</dbReference>
<keyword evidence="3 10" id="KW-1134">Transmembrane beta strand</keyword>
<comment type="caution">
    <text evidence="15">The sequence shown here is derived from an EMBL/GenBank/DDBJ whole genome shotgun (WGS) entry which is preliminary data.</text>
</comment>
<evidence type="ECO:0000256" key="1">
    <source>
        <dbReference type="ARBA" id="ARBA00004571"/>
    </source>
</evidence>
<keyword evidence="8 15" id="KW-0675">Receptor</keyword>
<dbReference type="AlphaFoldDB" id="A0A0G9MVA7"/>
<dbReference type="Pfam" id="PF00593">
    <property type="entry name" value="TonB_dep_Rec_b-barrel"/>
    <property type="match status" value="1"/>
</dbReference>
<sequence length="681" mass="72854">MKTLLLTGVAACLLAPPALAQDADGAGTATEDEQILPLGQQVIYVLGQGLPETPGTPAYSTIELDREQIVTTASGRLEDALANVAGFQQFRRSDSRSANPSAQGATLRALGGNASSRALVLLDGVPLADPFFGYIPFSAVAPERLGSIRVTRGGGSGPFGGGALAGTIELESADARDLGLVQASALANQRGDTELSASLAPEIGEGYAVIHGRWDRGRGFFTTPEDQRVPASARARYDAWSAGGRVVQLLGDVEVQARALAFKDNRTLRFEGADNSIEGQDVSLRVVSRGPWQVDAIAYGQWRNFTNVVISSTRFVPVLDQKDTPASGLGGKLELRPPLGDAHTLRLGADFRRSEGELFEDAFSAFTGARTEQRFAGGMNTDLGLYVEDDWQIGALTLTGGVRADRYTIRDGFYRALSGAGAVVMDEVYPDRSDWEVTWRAGALARLNDAVSLRGAFYTSFRLPTLNELYRPFVVFPVTTQANAALLPERLEGWEAGLDLTLAPGVAVAATWFDNRVDDAIANVTIGPNLRQRRNLDAIEARGFEFAASVERGPFSLNGTAAYTDAEVVGTGFAAPLDGNRPAQVPRFAASLTAAYEIVRGGRLAATLRHVGAQFEGDQEDDVLPPATTIDIFGHLPLWRELSLVARVENLTGEDVVTRNQAGSIDLGTPRTAWLGLRWGY</sequence>
<dbReference type="Pfam" id="PF07715">
    <property type="entry name" value="Plug"/>
    <property type="match status" value="1"/>
</dbReference>
<evidence type="ECO:0000256" key="10">
    <source>
        <dbReference type="PROSITE-ProRule" id="PRU01360"/>
    </source>
</evidence>
<dbReference type="SUPFAM" id="SSF56935">
    <property type="entry name" value="Porins"/>
    <property type="match status" value="1"/>
</dbReference>
<keyword evidence="4 10" id="KW-0812">Transmembrane</keyword>
<keyword evidence="2 10" id="KW-0813">Transport</keyword>
<dbReference type="PROSITE" id="PS52016">
    <property type="entry name" value="TONB_DEPENDENT_REC_3"/>
    <property type="match status" value="1"/>
</dbReference>
<comment type="similarity">
    <text evidence="10 11">Belongs to the TonB-dependent receptor family.</text>
</comment>
<dbReference type="PATRIC" id="fig|1581420.6.peg.2213"/>
<proteinExistence type="inferred from homology"/>
<dbReference type="STRING" id="1581420.AAW00_10810"/>
<evidence type="ECO:0000256" key="2">
    <source>
        <dbReference type="ARBA" id="ARBA00022448"/>
    </source>
</evidence>
<keyword evidence="7 10" id="KW-0472">Membrane</keyword>
<keyword evidence="16" id="KW-1185">Reference proteome</keyword>
<feature type="signal peptide" evidence="12">
    <location>
        <begin position="1"/>
        <end position="20"/>
    </location>
</feature>
<evidence type="ECO:0000259" key="14">
    <source>
        <dbReference type="Pfam" id="PF07715"/>
    </source>
</evidence>
<accession>A0A0G9MVA7</accession>
<protein>
    <submittedName>
        <fullName evidence="15">TonB-dependent receptor</fullName>
    </submittedName>
</protein>
<evidence type="ECO:0000256" key="5">
    <source>
        <dbReference type="ARBA" id="ARBA00022729"/>
    </source>
</evidence>
<reference evidence="15 16" key="1">
    <citation type="submission" date="2015-04" db="EMBL/GenBank/DDBJ databases">
        <title>The draft genome sequence of Erythrobacter luteus KA37.</title>
        <authorList>
            <person name="Zhuang L."/>
            <person name="Liu Y."/>
            <person name="Shao Z."/>
        </authorList>
    </citation>
    <scope>NUCLEOTIDE SEQUENCE [LARGE SCALE GENOMIC DNA]</scope>
    <source>
        <strain evidence="15 16">KA37</strain>
    </source>
</reference>
<keyword evidence="6 11" id="KW-0798">TonB box</keyword>
<organism evidence="15 16">
    <name type="scientific">Aurantiacibacter luteus</name>
    <dbReference type="NCBI Taxonomy" id="1581420"/>
    <lineage>
        <taxon>Bacteria</taxon>
        <taxon>Pseudomonadati</taxon>
        <taxon>Pseudomonadota</taxon>
        <taxon>Alphaproteobacteria</taxon>
        <taxon>Sphingomonadales</taxon>
        <taxon>Erythrobacteraceae</taxon>
        <taxon>Aurantiacibacter</taxon>
    </lineage>
</organism>
<evidence type="ECO:0000256" key="11">
    <source>
        <dbReference type="RuleBase" id="RU003357"/>
    </source>
</evidence>
<gene>
    <name evidence="15" type="ORF">AAW00_10810</name>
</gene>
<comment type="subcellular location">
    <subcellularLocation>
        <location evidence="1 10">Cell outer membrane</location>
        <topology evidence="1 10">Multi-pass membrane protein</topology>
    </subcellularLocation>
</comment>
<feature type="domain" description="TonB-dependent receptor-like beta-barrel" evidence="13">
    <location>
        <begin position="254"/>
        <end position="651"/>
    </location>
</feature>
<dbReference type="OrthoDB" id="7374174at2"/>